<accession>A0A8S9ZH97</accession>
<feature type="region of interest" description="Disordered" evidence="16">
    <location>
        <begin position="1033"/>
        <end position="1054"/>
    </location>
</feature>
<keyword evidence="4 15" id="KW-0812">Transmembrane</keyword>
<dbReference type="InterPro" id="IPR036163">
    <property type="entry name" value="HMA_dom_sf"/>
</dbReference>
<dbReference type="Pfam" id="PF00702">
    <property type="entry name" value="Hydrolase"/>
    <property type="match status" value="1"/>
</dbReference>
<dbReference type="CDD" id="cd00371">
    <property type="entry name" value="HMA"/>
    <property type="match status" value="2"/>
</dbReference>
<keyword evidence="3" id="KW-0813">Transport</keyword>
<dbReference type="InterPro" id="IPR008250">
    <property type="entry name" value="ATPase_P-typ_transduc_dom_A_sf"/>
</dbReference>
<feature type="transmembrane region" description="Helical" evidence="15">
    <location>
        <begin position="463"/>
        <end position="485"/>
    </location>
</feature>
<dbReference type="EC" id="7.2.2.8" evidence="2"/>
<dbReference type="InterPro" id="IPR017969">
    <property type="entry name" value="Heavy-metal-associated_CS"/>
</dbReference>
<sequence>MYQRLIEEMLPLSPPLSPEKSNEGTSSNLKKCTLSVEGMTCSSCVVTIEKAIRQIQGIHSITVVLMFMKAHVIYDSSVINATKIAQEIDDLGFECQVLSDSANINETVHLLIDGMTCSACVNRIESHVIAMRGVESCNVSLETKLAIIEYCTAQIGLRDIVNKIQSLGYNAKLATHDDRLKRLEHSDDIAKWKASFFISLIFGIPVMALMIYFHWFLQTPMHPERQIPVFVKALSMDNLILFILSTPVQFFGGYNFYSHCFRALSHRTANMDLLVALATSIAYIYSIFIILMGIILNWPSSPMTFFDVPPMLLVFISLGRWLEYKAKGKTSEALSKLMSMQAKNAILVTIDEKTGQITSERGIETEFVQKDDLIKVMPGEKIPVDGIVFEGKSSADESFITGESMPVVKKQGSPVIGGSINQLTPLIIKATHVGKDSTLAQIVRLVEEAQSSKAPIQQMADKLAGYFVPFVVLLSIITFIVWVFIGLNNSNIYHGGGQQHSSSLNSSSLINQNNSILTDWENILRLAFNYAITVLAIACPCSLGLATPTAIMVGTGVGARNGILLKGGEPLEQAQKIKTVVFDKTGTLTEGKPRLVRLYSILPYTHLSLQRLVLLLGTAESNSEHPLGTAIVSFAKNFLKNEHWASVSNFRSVAGAGISCEVSNLRNVEASIISKSSAEENDEWPKVKLIGIVPSDTIEDDVHKNVEFLSIKQNKLLPFSEDLNLLEQYSVVIGTENWMSENSILIENSVSDCLSNERQSGNISVLCAINGRIVAVISIVDEVKREASLVVWALQKMGMRVVLLTGDNAKTAEATARKIGITEVFAEVLPNQKKDKIQQFQVDGNIVAMVGDGVNDSPALAAANVGIAISHGSDVAIESAGIVLVKNNLVDVVGSILLSKKVVKRIRINLFFAFIYNSIGIPLAAGAFSHWGFYIQPWMAAAAMALSSVSVVSSSLMLHNFKKPTERSLSNPEFKRYKRRLPLQETINVYKGLLQLKKLKKGIIETTITTDFSILENGEKKKKIRGGGGGWFRKGRTNITTRSPPPLIGGNGSEKGGIKCFVDKDASERFLSSDNELSDDAEGMEKCGAKSFSIKA</sequence>
<evidence type="ECO:0000313" key="19">
    <source>
        <dbReference type="Proteomes" id="UP000605970"/>
    </source>
</evidence>
<keyword evidence="10" id="KW-1278">Translocase</keyword>
<evidence type="ECO:0000256" key="10">
    <source>
        <dbReference type="ARBA" id="ARBA00022967"/>
    </source>
</evidence>
<dbReference type="SFLD" id="SFLDF00027">
    <property type="entry name" value="p-type_atpase"/>
    <property type="match status" value="1"/>
</dbReference>
<dbReference type="Gene3D" id="3.40.1110.10">
    <property type="entry name" value="Calcium-transporting ATPase, cytoplasmic domain N"/>
    <property type="match status" value="1"/>
</dbReference>
<evidence type="ECO:0000256" key="8">
    <source>
        <dbReference type="ARBA" id="ARBA00022796"/>
    </source>
</evidence>
<keyword evidence="8" id="KW-0187">Copper transport</keyword>
<dbReference type="Pfam" id="PF00122">
    <property type="entry name" value="E1-E2_ATPase"/>
    <property type="match status" value="1"/>
</dbReference>
<evidence type="ECO:0000256" key="5">
    <source>
        <dbReference type="ARBA" id="ARBA00022723"/>
    </source>
</evidence>
<dbReference type="Pfam" id="PF00403">
    <property type="entry name" value="HMA"/>
    <property type="match status" value="2"/>
</dbReference>
<evidence type="ECO:0000313" key="18">
    <source>
        <dbReference type="EMBL" id="KAF7632648.1"/>
    </source>
</evidence>
<organism evidence="18 19">
    <name type="scientific">Meloidogyne graminicola</name>
    <dbReference type="NCBI Taxonomy" id="189291"/>
    <lineage>
        <taxon>Eukaryota</taxon>
        <taxon>Metazoa</taxon>
        <taxon>Ecdysozoa</taxon>
        <taxon>Nematoda</taxon>
        <taxon>Chromadorea</taxon>
        <taxon>Rhabditida</taxon>
        <taxon>Tylenchina</taxon>
        <taxon>Tylenchomorpha</taxon>
        <taxon>Tylenchoidea</taxon>
        <taxon>Meloidogynidae</taxon>
        <taxon>Meloidogyninae</taxon>
        <taxon>Meloidogyne</taxon>
    </lineage>
</organism>
<feature type="transmembrane region" description="Helical" evidence="15">
    <location>
        <begin position="938"/>
        <end position="958"/>
    </location>
</feature>
<dbReference type="NCBIfam" id="TIGR00003">
    <property type="entry name" value="copper ion binding protein"/>
    <property type="match status" value="2"/>
</dbReference>
<evidence type="ECO:0000256" key="6">
    <source>
        <dbReference type="ARBA" id="ARBA00022737"/>
    </source>
</evidence>
<dbReference type="GO" id="GO:0005524">
    <property type="term" value="F:ATP binding"/>
    <property type="evidence" value="ECO:0007669"/>
    <property type="project" value="UniProtKB-UniRule"/>
</dbReference>
<proteinExistence type="inferred from homology"/>
<dbReference type="SUPFAM" id="SSF81665">
    <property type="entry name" value="Calcium ATPase, transmembrane domain M"/>
    <property type="match status" value="1"/>
</dbReference>
<dbReference type="PRINTS" id="PR00943">
    <property type="entry name" value="CUATPASE"/>
</dbReference>
<dbReference type="SUPFAM" id="SSF81653">
    <property type="entry name" value="Calcium ATPase, transduction domain A"/>
    <property type="match status" value="1"/>
</dbReference>
<dbReference type="Gene3D" id="3.40.50.1000">
    <property type="entry name" value="HAD superfamily/HAD-like"/>
    <property type="match status" value="1"/>
</dbReference>
<dbReference type="GO" id="GO:0005802">
    <property type="term" value="C:trans-Golgi network"/>
    <property type="evidence" value="ECO:0007669"/>
    <property type="project" value="UniProtKB-ARBA"/>
</dbReference>
<dbReference type="Gene3D" id="2.70.150.10">
    <property type="entry name" value="Calcium-transporting ATPase, cytoplasmic transduction domain A"/>
    <property type="match status" value="1"/>
</dbReference>
<dbReference type="InterPro" id="IPR023214">
    <property type="entry name" value="HAD_sf"/>
</dbReference>
<dbReference type="SFLD" id="SFLDS00003">
    <property type="entry name" value="Haloacid_Dehalogenase"/>
    <property type="match status" value="1"/>
</dbReference>
<dbReference type="GO" id="GO:0005507">
    <property type="term" value="F:copper ion binding"/>
    <property type="evidence" value="ECO:0007669"/>
    <property type="project" value="InterPro"/>
</dbReference>
<dbReference type="InterPro" id="IPR036412">
    <property type="entry name" value="HAD-like_sf"/>
</dbReference>
<gene>
    <name evidence="18" type="ORF">Mgra_00007953</name>
</gene>
<dbReference type="SFLD" id="SFLDG00002">
    <property type="entry name" value="C1.7:_P-type_atpase_like"/>
    <property type="match status" value="1"/>
</dbReference>
<feature type="domain" description="HMA" evidence="17">
    <location>
        <begin position="106"/>
        <end position="172"/>
    </location>
</feature>
<evidence type="ECO:0000256" key="7">
    <source>
        <dbReference type="ARBA" id="ARBA00022741"/>
    </source>
</evidence>
<dbReference type="InterPro" id="IPR023299">
    <property type="entry name" value="ATPase_P-typ_cyto_dom_N"/>
</dbReference>
<dbReference type="InterPro" id="IPR059000">
    <property type="entry name" value="ATPase_P-type_domA"/>
</dbReference>
<dbReference type="AlphaFoldDB" id="A0A8S9ZH97"/>
<feature type="transmembrane region" description="Helical" evidence="15">
    <location>
        <begin position="273"/>
        <end position="298"/>
    </location>
</feature>
<comment type="subcellular location">
    <subcellularLocation>
        <location evidence="1">Golgi apparatus</location>
        <location evidence="1">trans-Golgi network membrane</location>
        <topology evidence="1">Multi-pass membrane protein</topology>
    </subcellularLocation>
    <subcellularLocation>
        <location evidence="15">Membrane</location>
    </subcellularLocation>
</comment>
<keyword evidence="12" id="KW-0186">Copper</keyword>
<protein>
    <recommendedName>
        <fullName evidence="2">P-type Cu(+) transporter</fullName>
        <ecNumber evidence="2">7.2.2.8</ecNumber>
    </recommendedName>
</protein>
<dbReference type="PRINTS" id="PR00942">
    <property type="entry name" value="CUATPASEI"/>
</dbReference>
<evidence type="ECO:0000259" key="17">
    <source>
        <dbReference type="PROSITE" id="PS50846"/>
    </source>
</evidence>
<keyword evidence="14 15" id="KW-0472">Membrane</keyword>
<evidence type="ECO:0000256" key="3">
    <source>
        <dbReference type="ARBA" id="ARBA00022448"/>
    </source>
</evidence>
<dbReference type="SUPFAM" id="SSF56784">
    <property type="entry name" value="HAD-like"/>
    <property type="match status" value="1"/>
</dbReference>
<dbReference type="InterPro" id="IPR027256">
    <property type="entry name" value="P-typ_ATPase_IB"/>
</dbReference>
<keyword evidence="9 15" id="KW-0067">ATP-binding</keyword>
<dbReference type="InterPro" id="IPR023298">
    <property type="entry name" value="ATPase_P-typ_TM_dom_sf"/>
</dbReference>
<comment type="similarity">
    <text evidence="15">Belongs to the cation transport ATPase (P-type) (TC 3.A.3) family. Type IB subfamily.</text>
</comment>
<evidence type="ECO:0000256" key="15">
    <source>
        <dbReference type="RuleBase" id="RU362081"/>
    </source>
</evidence>
<dbReference type="PANTHER" id="PTHR46594">
    <property type="entry name" value="P-TYPE CATION-TRANSPORTING ATPASE"/>
    <property type="match status" value="1"/>
</dbReference>
<evidence type="ECO:0000256" key="1">
    <source>
        <dbReference type="ARBA" id="ARBA00004166"/>
    </source>
</evidence>
<dbReference type="PRINTS" id="PR00119">
    <property type="entry name" value="CATATPASE"/>
</dbReference>
<evidence type="ECO:0000256" key="13">
    <source>
        <dbReference type="ARBA" id="ARBA00023065"/>
    </source>
</evidence>
<dbReference type="NCBIfam" id="TIGR01525">
    <property type="entry name" value="ATPase-IB_hvy"/>
    <property type="match status" value="1"/>
</dbReference>
<evidence type="ECO:0000256" key="14">
    <source>
        <dbReference type="ARBA" id="ARBA00023136"/>
    </source>
</evidence>
<evidence type="ECO:0000256" key="11">
    <source>
        <dbReference type="ARBA" id="ARBA00022989"/>
    </source>
</evidence>
<dbReference type="FunFam" id="3.30.70.100:FF:000001">
    <property type="entry name" value="ATPase copper transporting beta"/>
    <property type="match status" value="2"/>
</dbReference>
<dbReference type="Gene3D" id="3.30.70.100">
    <property type="match status" value="2"/>
</dbReference>
<feature type="transmembrane region" description="Helical" evidence="15">
    <location>
        <begin position="910"/>
        <end position="932"/>
    </location>
</feature>
<dbReference type="PROSITE" id="PS00154">
    <property type="entry name" value="ATPASE_E1_E2"/>
    <property type="match status" value="1"/>
</dbReference>
<dbReference type="InterPro" id="IPR044492">
    <property type="entry name" value="P_typ_ATPase_HD_dom"/>
</dbReference>
<name>A0A8S9ZH97_9BILA</name>
<evidence type="ECO:0000256" key="2">
    <source>
        <dbReference type="ARBA" id="ARBA00012517"/>
    </source>
</evidence>
<keyword evidence="5 15" id="KW-0479">Metal-binding</keyword>
<dbReference type="FunFam" id="3.40.50.1000:FF:000144">
    <property type="entry name" value="copper-transporting ATPase 1 isoform X2"/>
    <property type="match status" value="1"/>
</dbReference>
<dbReference type="InterPro" id="IPR018303">
    <property type="entry name" value="ATPase_P-typ_P_site"/>
</dbReference>
<dbReference type="SUPFAM" id="SSF81660">
    <property type="entry name" value="Metal cation-transporting ATPase, ATP-binding domain N"/>
    <property type="match status" value="1"/>
</dbReference>
<dbReference type="InterPro" id="IPR006121">
    <property type="entry name" value="HMA_dom"/>
</dbReference>
<feature type="transmembrane region" description="Helical" evidence="15">
    <location>
        <begin position="304"/>
        <end position="322"/>
    </location>
</feature>
<dbReference type="PANTHER" id="PTHR46594:SF4">
    <property type="entry name" value="P-TYPE CATION-TRANSPORTING ATPASE"/>
    <property type="match status" value="1"/>
</dbReference>
<evidence type="ECO:0000256" key="12">
    <source>
        <dbReference type="ARBA" id="ARBA00023008"/>
    </source>
</evidence>
<dbReference type="InterPro" id="IPR006122">
    <property type="entry name" value="HMA_Cu_ion-bd"/>
</dbReference>
<dbReference type="GO" id="GO:0140581">
    <property type="term" value="F:P-type monovalent copper transporter activity"/>
    <property type="evidence" value="ECO:0007669"/>
    <property type="project" value="UniProtKB-EC"/>
</dbReference>
<dbReference type="PROSITE" id="PS01047">
    <property type="entry name" value="HMA_1"/>
    <property type="match status" value="2"/>
</dbReference>
<keyword evidence="11 15" id="KW-1133">Transmembrane helix</keyword>
<feature type="transmembrane region" description="Helical" evidence="15">
    <location>
        <begin position="229"/>
        <end position="252"/>
    </location>
</feature>
<keyword evidence="7 15" id="KW-0547">Nucleotide-binding</keyword>
<dbReference type="FunFam" id="2.70.150.10:FF:000002">
    <property type="entry name" value="Copper-transporting ATPase 1, putative"/>
    <property type="match status" value="1"/>
</dbReference>
<dbReference type="GO" id="GO:0016887">
    <property type="term" value="F:ATP hydrolysis activity"/>
    <property type="evidence" value="ECO:0007669"/>
    <property type="project" value="InterPro"/>
</dbReference>
<dbReference type="PROSITE" id="PS50846">
    <property type="entry name" value="HMA_2"/>
    <property type="match status" value="2"/>
</dbReference>
<evidence type="ECO:0000256" key="4">
    <source>
        <dbReference type="ARBA" id="ARBA00022692"/>
    </source>
</evidence>
<dbReference type="CDD" id="cd02094">
    <property type="entry name" value="P-type_ATPase_Cu-like"/>
    <property type="match status" value="1"/>
</dbReference>
<keyword evidence="19" id="KW-1185">Reference proteome</keyword>
<dbReference type="EMBL" id="JABEBT010000097">
    <property type="protein sequence ID" value="KAF7632648.1"/>
    <property type="molecule type" value="Genomic_DNA"/>
</dbReference>
<evidence type="ECO:0000256" key="16">
    <source>
        <dbReference type="SAM" id="MobiDB-lite"/>
    </source>
</evidence>
<keyword evidence="6" id="KW-0677">Repeat</keyword>
<dbReference type="Proteomes" id="UP000605970">
    <property type="component" value="Unassembled WGS sequence"/>
</dbReference>
<keyword evidence="13" id="KW-0406">Ion transport</keyword>
<dbReference type="InterPro" id="IPR001757">
    <property type="entry name" value="P_typ_ATPase"/>
</dbReference>
<reference evidence="18" key="1">
    <citation type="journal article" date="2020" name="Ecol. Evol.">
        <title>Genome structure and content of the rice root-knot nematode (Meloidogyne graminicola).</title>
        <authorList>
            <person name="Phan N.T."/>
            <person name="Danchin E.G.J."/>
            <person name="Klopp C."/>
            <person name="Perfus-Barbeoch L."/>
            <person name="Kozlowski D.K."/>
            <person name="Koutsovoulos G.D."/>
            <person name="Lopez-Roques C."/>
            <person name="Bouchez O."/>
            <person name="Zahm M."/>
            <person name="Besnard G."/>
            <person name="Bellafiore S."/>
        </authorList>
    </citation>
    <scope>NUCLEOTIDE SEQUENCE</scope>
    <source>
        <strain evidence="18">VN-18</strain>
    </source>
</reference>
<dbReference type="NCBIfam" id="TIGR01494">
    <property type="entry name" value="ATPase_P-type"/>
    <property type="match status" value="1"/>
</dbReference>
<feature type="transmembrane region" description="Helical" evidence="15">
    <location>
        <begin position="527"/>
        <end position="546"/>
    </location>
</feature>
<feature type="transmembrane region" description="Helical" evidence="15">
    <location>
        <begin position="196"/>
        <end position="217"/>
    </location>
</feature>
<dbReference type="SUPFAM" id="SSF55008">
    <property type="entry name" value="HMA, heavy metal-associated domain"/>
    <property type="match status" value="2"/>
</dbReference>
<feature type="domain" description="HMA" evidence="17">
    <location>
        <begin position="30"/>
        <end position="96"/>
    </location>
</feature>
<dbReference type="GO" id="GO:0016020">
    <property type="term" value="C:membrane"/>
    <property type="evidence" value="ECO:0007669"/>
    <property type="project" value="UniProtKB-SubCell"/>
</dbReference>
<dbReference type="OrthoDB" id="432719at2759"/>
<comment type="caution">
    <text evidence="18">The sequence shown here is derived from an EMBL/GenBank/DDBJ whole genome shotgun (WGS) entry which is preliminary data.</text>
</comment>
<evidence type="ECO:0000256" key="9">
    <source>
        <dbReference type="ARBA" id="ARBA00022840"/>
    </source>
</evidence>